<evidence type="ECO:0000313" key="2">
    <source>
        <dbReference type="Proteomes" id="UP000427769"/>
    </source>
</evidence>
<dbReference type="SUPFAM" id="SSF53067">
    <property type="entry name" value="Actin-like ATPase domain"/>
    <property type="match status" value="1"/>
</dbReference>
<dbReference type="InterPro" id="IPR043129">
    <property type="entry name" value="ATPase_NBD"/>
</dbReference>
<dbReference type="EMBL" id="AP021875">
    <property type="protein sequence ID" value="BBO74766.1"/>
    <property type="molecule type" value="Genomic_DNA"/>
</dbReference>
<dbReference type="RefSeq" id="WP_155303751.1">
    <property type="nucleotide sequence ID" value="NZ_AP021875.1"/>
</dbReference>
<dbReference type="KEGG" id="dwd:DSCW_21830"/>
<organism evidence="1 2">
    <name type="scientific">Desulfosarcina widdelii</name>
    <dbReference type="NCBI Taxonomy" id="947919"/>
    <lineage>
        <taxon>Bacteria</taxon>
        <taxon>Pseudomonadati</taxon>
        <taxon>Thermodesulfobacteriota</taxon>
        <taxon>Desulfobacteria</taxon>
        <taxon>Desulfobacterales</taxon>
        <taxon>Desulfosarcinaceae</taxon>
        <taxon>Desulfosarcina</taxon>
    </lineage>
</organism>
<dbReference type="AlphaFoldDB" id="A0A5K7YZE2"/>
<evidence type="ECO:0008006" key="3">
    <source>
        <dbReference type="Google" id="ProtNLM"/>
    </source>
</evidence>
<accession>A0A5K7YZE2</accession>
<dbReference type="Gene3D" id="3.30.420.40">
    <property type="match status" value="2"/>
</dbReference>
<name>A0A5K7YZE2_9BACT</name>
<dbReference type="OrthoDB" id="5296002at2"/>
<dbReference type="Proteomes" id="UP000427769">
    <property type="component" value="Chromosome"/>
</dbReference>
<gene>
    <name evidence="1" type="ORF">DSCW_21830</name>
</gene>
<evidence type="ECO:0000313" key="1">
    <source>
        <dbReference type="EMBL" id="BBO74766.1"/>
    </source>
</evidence>
<reference evidence="1 2" key="1">
    <citation type="submission" date="2019-11" db="EMBL/GenBank/DDBJ databases">
        <title>Comparative genomics of hydrocarbon-degrading Desulfosarcina strains.</title>
        <authorList>
            <person name="Watanabe M."/>
            <person name="Kojima H."/>
            <person name="Fukui M."/>
        </authorList>
    </citation>
    <scope>NUCLEOTIDE SEQUENCE [LARGE SCALE GENOMIC DNA]</scope>
    <source>
        <strain evidence="1 2">PP31</strain>
    </source>
</reference>
<keyword evidence="2" id="KW-1185">Reference proteome</keyword>
<protein>
    <recommendedName>
        <fullName evidence="3">MSHA biogenesis protein MshI</fullName>
    </recommendedName>
</protein>
<dbReference type="Gene3D" id="3.30.1490.300">
    <property type="match status" value="1"/>
</dbReference>
<sequence length="312" mass="34297">MIKRLFGKISSNGGLVGFSRSEGGLALAHVLPQTGSKPRLTVCDFLTSESIDGRLLLSDGCRKRGLESCPAVCVMEINCYQLLQVAPPDVPANELREAIRWQIGDLIDYPPEEAVVDLFHIPRGNQRQRARTAYVAAAHRDRVEERVGWMREARLKIRAIDIPELVLSNLLNHIPDTGRSVGFLYFEADSGLIIISSGRELCLARNLPFGTSSLMVEASRLEPTVNAIALEIQRSFDFYERTFAQMPVGSLVVAPQEFDTDALLTGLHTSLGIDVSMLDLQQIVEYPDSLPSHAGRCLLAIGAALRTEEVGT</sequence>
<proteinExistence type="predicted"/>